<protein>
    <submittedName>
        <fullName evidence="2">Uncharacterized protein</fullName>
    </submittedName>
</protein>
<dbReference type="AlphaFoldDB" id="A0A7J8WQZ1"/>
<accession>A0A7J8WQZ1</accession>
<sequence length="60" mass="6360">MPILVFYDMMEIHRPGPSGEERTSKVACVSPLLTAPLAPALAPAPTPKGASENVAKEDEK</sequence>
<evidence type="ECO:0000256" key="1">
    <source>
        <dbReference type="SAM" id="MobiDB-lite"/>
    </source>
</evidence>
<reference evidence="2 3" key="1">
    <citation type="journal article" date="2019" name="Genome Biol. Evol.">
        <title>Insights into the evolution of the New World diploid cottons (Gossypium, subgenus Houzingenia) based on genome sequencing.</title>
        <authorList>
            <person name="Grover C.E."/>
            <person name="Arick M.A. 2nd"/>
            <person name="Thrash A."/>
            <person name="Conover J.L."/>
            <person name="Sanders W.S."/>
            <person name="Peterson D.G."/>
            <person name="Frelichowski J.E."/>
            <person name="Scheffler J.A."/>
            <person name="Scheffler B.E."/>
            <person name="Wendel J.F."/>
        </authorList>
    </citation>
    <scope>NUCLEOTIDE SEQUENCE [LARGE SCALE GENOMIC DNA]</scope>
    <source>
        <strain evidence="2">185</strain>
        <tissue evidence="2">Leaf</tissue>
    </source>
</reference>
<feature type="region of interest" description="Disordered" evidence="1">
    <location>
        <begin position="38"/>
        <end position="60"/>
    </location>
</feature>
<name>A0A7J8WQZ1_GOSAI</name>
<proteinExistence type="predicted"/>
<gene>
    <name evidence="2" type="ORF">Goari_018854</name>
</gene>
<keyword evidence="3" id="KW-1185">Reference proteome</keyword>
<evidence type="ECO:0000313" key="2">
    <source>
        <dbReference type="EMBL" id="MBA0677448.1"/>
    </source>
</evidence>
<dbReference type="Proteomes" id="UP000593577">
    <property type="component" value="Unassembled WGS sequence"/>
</dbReference>
<comment type="caution">
    <text evidence="2">The sequence shown here is derived from an EMBL/GenBank/DDBJ whole genome shotgun (WGS) entry which is preliminary data.</text>
</comment>
<dbReference type="EMBL" id="JABFAA010000002">
    <property type="protein sequence ID" value="MBA0677448.1"/>
    <property type="molecule type" value="Genomic_DNA"/>
</dbReference>
<organism evidence="2 3">
    <name type="scientific">Gossypium aridum</name>
    <name type="common">American cotton</name>
    <name type="synonym">Erioxylum aridum</name>
    <dbReference type="NCBI Taxonomy" id="34290"/>
    <lineage>
        <taxon>Eukaryota</taxon>
        <taxon>Viridiplantae</taxon>
        <taxon>Streptophyta</taxon>
        <taxon>Embryophyta</taxon>
        <taxon>Tracheophyta</taxon>
        <taxon>Spermatophyta</taxon>
        <taxon>Magnoliopsida</taxon>
        <taxon>eudicotyledons</taxon>
        <taxon>Gunneridae</taxon>
        <taxon>Pentapetalae</taxon>
        <taxon>rosids</taxon>
        <taxon>malvids</taxon>
        <taxon>Malvales</taxon>
        <taxon>Malvaceae</taxon>
        <taxon>Malvoideae</taxon>
        <taxon>Gossypium</taxon>
    </lineage>
</organism>
<evidence type="ECO:0000313" key="3">
    <source>
        <dbReference type="Proteomes" id="UP000593577"/>
    </source>
</evidence>